<dbReference type="PANTHER" id="PTHR43798">
    <property type="entry name" value="MONOACYLGLYCEROL LIPASE"/>
    <property type="match status" value="1"/>
</dbReference>
<accession>A0ABW4GNY6</accession>
<dbReference type="Proteomes" id="UP001597097">
    <property type="component" value="Unassembled WGS sequence"/>
</dbReference>
<sequence>MDDLYVDTPIARFRYRKAGSGPPVLLLPGSGGWRLSFHAMIEVLAEHHTVYALDPPGQGRTVVLDPAFGHDVDAIAHSVAAFLNALDLPEIAIVGHSWGGGFALRFAELFPARVSRLALLAPGGLDVRDVWEFRLMRLPLIGELAVRLMPLWSVRHLLRKSFVHRDRIPYALAREAATEMRSPRNRATLLRVERSVRWTTTERDLHLVKAPVLLLWGDQDRFLPVELLHRFADRLPAAEVHVLTGCGHSLHDDCPDQTYQRLTPFLLPRRS</sequence>
<dbReference type="InterPro" id="IPR050266">
    <property type="entry name" value="AB_hydrolase_sf"/>
</dbReference>
<dbReference type="RefSeq" id="WP_219528272.1">
    <property type="nucleotide sequence ID" value="NZ_JAHKRM010000004.1"/>
</dbReference>
<proteinExistence type="predicted"/>
<protein>
    <submittedName>
        <fullName evidence="2">Alpha/beta fold hydrolase</fullName>
    </submittedName>
</protein>
<dbReference type="Pfam" id="PF00561">
    <property type="entry name" value="Abhydrolase_1"/>
    <property type="match status" value="1"/>
</dbReference>
<dbReference type="PANTHER" id="PTHR43798:SF33">
    <property type="entry name" value="HYDROLASE, PUTATIVE (AFU_ORTHOLOGUE AFUA_2G14860)-RELATED"/>
    <property type="match status" value="1"/>
</dbReference>
<gene>
    <name evidence="2" type="ORF">ACFSJ0_44750</name>
</gene>
<keyword evidence="2" id="KW-0378">Hydrolase</keyword>
<dbReference type="GO" id="GO:0016787">
    <property type="term" value="F:hydrolase activity"/>
    <property type="evidence" value="ECO:0007669"/>
    <property type="project" value="UniProtKB-KW"/>
</dbReference>
<evidence type="ECO:0000313" key="3">
    <source>
        <dbReference type="Proteomes" id="UP001597097"/>
    </source>
</evidence>
<name>A0ABW4GNY6_9ACTN</name>
<keyword evidence="3" id="KW-1185">Reference proteome</keyword>
<evidence type="ECO:0000313" key="2">
    <source>
        <dbReference type="EMBL" id="MFD1544218.1"/>
    </source>
</evidence>
<organism evidence="2 3">
    <name type="scientific">Nonomuraea guangzhouensis</name>
    <dbReference type="NCBI Taxonomy" id="1291555"/>
    <lineage>
        <taxon>Bacteria</taxon>
        <taxon>Bacillati</taxon>
        <taxon>Actinomycetota</taxon>
        <taxon>Actinomycetes</taxon>
        <taxon>Streptosporangiales</taxon>
        <taxon>Streptosporangiaceae</taxon>
        <taxon>Nonomuraea</taxon>
    </lineage>
</organism>
<reference evidence="3" key="1">
    <citation type="journal article" date="2019" name="Int. J. Syst. Evol. Microbiol.">
        <title>The Global Catalogue of Microorganisms (GCM) 10K type strain sequencing project: providing services to taxonomists for standard genome sequencing and annotation.</title>
        <authorList>
            <consortium name="The Broad Institute Genomics Platform"/>
            <consortium name="The Broad Institute Genome Sequencing Center for Infectious Disease"/>
            <person name="Wu L."/>
            <person name="Ma J."/>
        </authorList>
    </citation>
    <scope>NUCLEOTIDE SEQUENCE [LARGE SCALE GENOMIC DNA]</scope>
    <source>
        <strain evidence="3">CGMCC 1.15399</strain>
    </source>
</reference>
<comment type="caution">
    <text evidence="2">The sequence shown here is derived from an EMBL/GenBank/DDBJ whole genome shotgun (WGS) entry which is preliminary data.</text>
</comment>
<evidence type="ECO:0000259" key="1">
    <source>
        <dbReference type="Pfam" id="PF00561"/>
    </source>
</evidence>
<feature type="domain" description="AB hydrolase-1" evidence="1">
    <location>
        <begin position="22"/>
        <end position="253"/>
    </location>
</feature>
<dbReference type="InterPro" id="IPR000073">
    <property type="entry name" value="AB_hydrolase_1"/>
</dbReference>
<dbReference type="EMBL" id="JBHUCM010000043">
    <property type="protein sequence ID" value="MFD1544218.1"/>
    <property type="molecule type" value="Genomic_DNA"/>
</dbReference>